<dbReference type="InterPro" id="IPR050687">
    <property type="entry name" value="Dynein_IC"/>
</dbReference>
<keyword evidence="2" id="KW-0963">Cytoplasm</keyword>
<comment type="caution">
    <text evidence="7">The sequence shown here is derived from an EMBL/GenBank/DDBJ whole genome shotgun (WGS) entry which is preliminary data.</text>
</comment>
<protein>
    <submittedName>
        <fullName evidence="7">Uncharacterized protein</fullName>
    </submittedName>
</protein>
<dbReference type="InterPro" id="IPR036322">
    <property type="entry name" value="WD40_repeat_dom_sf"/>
</dbReference>
<dbReference type="AlphaFoldDB" id="A0AAV2RQ03"/>
<accession>A0AAV2RQ03</accession>
<evidence type="ECO:0000256" key="2">
    <source>
        <dbReference type="ARBA" id="ARBA00022490"/>
    </source>
</evidence>
<dbReference type="GO" id="GO:0045503">
    <property type="term" value="F:dynein light chain binding"/>
    <property type="evidence" value="ECO:0007669"/>
    <property type="project" value="TreeGrafter"/>
</dbReference>
<reference evidence="7 8" key="1">
    <citation type="submission" date="2024-05" db="EMBL/GenBank/DDBJ databases">
        <authorList>
            <person name="Wallberg A."/>
        </authorList>
    </citation>
    <scope>NUCLEOTIDE SEQUENCE [LARGE SCALE GENOMIC DNA]</scope>
</reference>
<keyword evidence="4" id="KW-0677">Repeat</keyword>
<dbReference type="GO" id="GO:0045504">
    <property type="term" value="F:dynein heavy chain binding"/>
    <property type="evidence" value="ECO:0007669"/>
    <property type="project" value="TreeGrafter"/>
</dbReference>
<evidence type="ECO:0000256" key="4">
    <source>
        <dbReference type="ARBA" id="ARBA00022737"/>
    </source>
</evidence>
<feature type="compositionally biased region" description="Polar residues" evidence="6">
    <location>
        <begin position="1"/>
        <end position="20"/>
    </location>
</feature>
<dbReference type="GO" id="GO:0005868">
    <property type="term" value="C:cytoplasmic dynein complex"/>
    <property type="evidence" value="ECO:0007669"/>
    <property type="project" value="TreeGrafter"/>
</dbReference>
<organism evidence="7 8">
    <name type="scientific">Meganyctiphanes norvegica</name>
    <name type="common">Northern krill</name>
    <name type="synonym">Thysanopoda norvegica</name>
    <dbReference type="NCBI Taxonomy" id="48144"/>
    <lineage>
        <taxon>Eukaryota</taxon>
        <taxon>Metazoa</taxon>
        <taxon>Ecdysozoa</taxon>
        <taxon>Arthropoda</taxon>
        <taxon>Crustacea</taxon>
        <taxon>Multicrustacea</taxon>
        <taxon>Malacostraca</taxon>
        <taxon>Eumalacostraca</taxon>
        <taxon>Eucarida</taxon>
        <taxon>Euphausiacea</taxon>
        <taxon>Euphausiidae</taxon>
        <taxon>Meganyctiphanes</taxon>
    </lineage>
</organism>
<dbReference type="SMART" id="SM00320">
    <property type="entry name" value="WD40"/>
    <property type="match status" value="2"/>
</dbReference>
<evidence type="ECO:0000256" key="1">
    <source>
        <dbReference type="ARBA" id="ARBA00004496"/>
    </source>
</evidence>
<dbReference type="GO" id="GO:0010970">
    <property type="term" value="P:transport along microtubule"/>
    <property type="evidence" value="ECO:0007669"/>
    <property type="project" value="TreeGrafter"/>
</dbReference>
<dbReference type="EMBL" id="CAXKWB010026393">
    <property type="protein sequence ID" value="CAL4130126.1"/>
    <property type="molecule type" value="Genomic_DNA"/>
</dbReference>
<dbReference type="SUPFAM" id="SSF50978">
    <property type="entry name" value="WD40 repeat-like"/>
    <property type="match status" value="1"/>
</dbReference>
<dbReference type="InterPro" id="IPR001680">
    <property type="entry name" value="WD40_rpt"/>
</dbReference>
<dbReference type="Pfam" id="PF00400">
    <property type="entry name" value="WD40"/>
    <property type="match status" value="2"/>
</dbReference>
<evidence type="ECO:0000313" key="8">
    <source>
        <dbReference type="Proteomes" id="UP001497623"/>
    </source>
</evidence>
<dbReference type="PANTHER" id="PTHR12442:SF22">
    <property type="entry name" value="CYTOPLASMIC DYNEIN 1 INTERMEDIATE CHAIN-RELATED"/>
    <property type="match status" value="1"/>
</dbReference>
<evidence type="ECO:0000256" key="5">
    <source>
        <dbReference type="PROSITE-ProRule" id="PRU00221"/>
    </source>
</evidence>
<keyword evidence="8" id="KW-1185">Reference proteome</keyword>
<dbReference type="Proteomes" id="UP001497623">
    <property type="component" value="Unassembled WGS sequence"/>
</dbReference>
<gene>
    <name evidence="7" type="ORF">MNOR_LOCUS26428</name>
</gene>
<feature type="repeat" description="WD" evidence="5">
    <location>
        <begin position="86"/>
        <end position="124"/>
    </location>
</feature>
<feature type="region of interest" description="Disordered" evidence="6">
    <location>
        <begin position="1"/>
        <end position="54"/>
    </location>
</feature>
<keyword evidence="3 5" id="KW-0853">WD repeat</keyword>
<dbReference type="InterPro" id="IPR015943">
    <property type="entry name" value="WD40/YVTN_repeat-like_dom_sf"/>
</dbReference>
<comment type="subcellular location">
    <subcellularLocation>
        <location evidence="1">Cytoplasm</location>
    </subcellularLocation>
</comment>
<evidence type="ECO:0000256" key="3">
    <source>
        <dbReference type="ARBA" id="ARBA00022574"/>
    </source>
</evidence>
<dbReference type="Gene3D" id="2.130.10.10">
    <property type="entry name" value="YVTN repeat-like/Quinoprotein amine dehydrogenase"/>
    <property type="match status" value="1"/>
</dbReference>
<dbReference type="GO" id="GO:0005737">
    <property type="term" value="C:cytoplasm"/>
    <property type="evidence" value="ECO:0007669"/>
    <property type="project" value="UniProtKB-SubCell"/>
</dbReference>
<evidence type="ECO:0000313" key="7">
    <source>
        <dbReference type="EMBL" id="CAL4130126.1"/>
    </source>
</evidence>
<name>A0AAV2RQ03_MEGNR</name>
<dbReference type="PANTHER" id="PTHR12442">
    <property type="entry name" value="DYNEIN INTERMEDIATE CHAIN"/>
    <property type="match status" value="1"/>
</dbReference>
<dbReference type="PROSITE" id="PS50082">
    <property type="entry name" value="WD_REPEATS_2"/>
    <property type="match status" value="1"/>
</dbReference>
<sequence length="243" mass="26115">MTSSVKTNGHNLANSETGPNKISGAPPKDPDKSGIQSGNGVLLPQKTPATSMQFRPGDKTTYLLGTVAGDVLLCRTFERERCTGVFRGHKALVTAVCWRRSGEESSSVFLSAALDETIRVWHMDKDMPLCVLKLQQTLPGGYVDACWCPWYANLVAGVHGGGLDLWDISLSTHTPVLTHAVQGATAVAFSPHTRNVIIGDSDGKLKVIHMEGLEESANTFFKYATGFSKMAKLGLKPMIGAAR</sequence>
<evidence type="ECO:0000256" key="6">
    <source>
        <dbReference type="SAM" id="MobiDB-lite"/>
    </source>
</evidence>
<proteinExistence type="predicted"/>